<protein>
    <submittedName>
        <fullName evidence="2">Uncharacterized protein</fullName>
    </submittedName>
</protein>
<gene>
    <name evidence="2" type="ORF">H7313_12900</name>
</gene>
<dbReference type="AlphaFoldDB" id="A0A842JM08"/>
<feature type="region of interest" description="Disordered" evidence="1">
    <location>
        <begin position="1"/>
        <end position="42"/>
    </location>
</feature>
<accession>A0A842JM08</accession>
<proteinExistence type="predicted"/>
<evidence type="ECO:0000313" key="2">
    <source>
        <dbReference type="EMBL" id="MBC2890230.1"/>
    </source>
</evidence>
<keyword evidence="3" id="KW-1185">Reference proteome</keyword>
<organism evidence="2 3">
    <name type="scientific">Gordonibacter massiliensis</name>
    <name type="common">ex Traore et al. 2017</name>
    <dbReference type="NCBI Taxonomy" id="1841863"/>
    <lineage>
        <taxon>Bacteria</taxon>
        <taxon>Bacillati</taxon>
        <taxon>Actinomycetota</taxon>
        <taxon>Coriobacteriia</taxon>
        <taxon>Eggerthellales</taxon>
        <taxon>Eggerthellaceae</taxon>
        <taxon>Gordonibacter</taxon>
    </lineage>
</organism>
<evidence type="ECO:0000313" key="3">
    <source>
        <dbReference type="Proteomes" id="UP000587396"/>
    </source>
</evidence>
<sequence>MCDEFYSHRAHTLDSQEARAVERSIFERPASRKGRKSEFERKPVLAAPIDLSIIEGYFSEKQADQSGSNVAEQGVCGDGESGPETPANQARRSAGQAPDAFAAGHPTLGGKADSKERGE</sequence>
<comment type="caution">
    <text evidence="2">The sequence shown here is derived from an EMBL/GenBank/DDBJ whole genome shotgun (WGS) entry which is preliminary data.</text>
</comment>
<feature type="region of interest" description="Disordered" evidence="1">
    <location>
        <begin position="61"/>
        <end position="119"/>
    </location>
</feature>
<evidence type="ECO:0000256" key="1">
    <source>
        <dbReference type="SAM" id="MobiDB-lite"/>
    </source>
</evidence>
<dbReference type="EMBL" id="JACMSE010000011">
    <property type="protein sequence ID" value="MBC2890230.1"/>
    <property type="molecule type" value="Genomic_DNA"/>
</dbReference>
<dbReference type="RefSeq" id="WP_185905970.1">
    <property type="nucleotide sequence ID" value="NZ_JACMSE010000011.1"/>
</dbReference>
<reference evidence="2 3" key="1">
    <citation type="submission" date="2020-08" db="EMBL/GenBank/DDBJ databases">
        <authorList>
            <person name="Liu C."/>
            <person name="Sun Q."/>
        </authorList>
    </citation>
    <scope>NUCLEOTIDE SEQUENCE [LARGE SCALE GENOMIC DNA]</scope>
    <source>
        <strain evidence="2 3">N22</strain>
    </source>
</reference>
<name>A0A842JM08_9ACTN</name>
<dbReference type="Proteomes" id="UP000587396">
    <property type="component" value="Unassembled WGS sequence"/>
</dbReference>